<dbReference type="AlphaFoldDB" id="A0A938XDI6"/>
<name>A0A938XDI6_9CLOT</name>
<comment type="caution">
    <text evidence="3">The sequence shown here is derived from an EMBL/GenBank/DDBJ whole genome shotgun (WGS) entry which is preliminary data.</text>
</comment>
<keyword evidence="1" id="KW-0804">Transcription</keyword>
<dbReference type="InterPro" id="IPR036735">
    <property type="entry name" value="NGN_dom_sf"/>
</dbReference>
<dbReference type="Pfam" id="PF02357">
    <property type="entry name" value="NusG"/>
    <property type="match status" value="1"/>
</dbReference>
<dbReference type="InterPro" id="IPR006645">
    <property type="entry name" value="NGN-like_dom"/>
</dbReference>
<evidence type="ECO:0000313" key="3">
    <source>
        <dbReference type="EMBL" id="MBM6948860.1"/>
    </source>
</evidence>
<dbReference type="Gene3D" id="3.30.70.940">
    <property type="entry name" value="NusG, N-terminal domain"/>
    <property type="match status" value="1"/>
</dbReference>
<gene>
    <name evidence="3" type="ORF">H6A20_09380</name>
</gene>
<organism evidence="3 4">
    <name type="scientific">Mordavella massiliensis</name>
    <dbReference type="NCBI Taxonomy" id="1871024"/>
    <lineage>
        <taxon>Bacteria</taxon>
        <taxon>Bacillati</taxon>
        <taxon>Bacillota</taxon>
        <taxon>Clostridia</taxon>
        <taxon>Eubacteriales</taxon>
        <taxon>Clostridiaceae</taxon>
        <taxon>Mordavella</taxon>
    </lineage>
</organism>
<dbReference type="RefSeq" id="WP_204906864.1">
    <property type="nucleotide sequence ID" value="NZ_JACJKS010000013.1"/>
</dbReference>
<dbReference type="GO" id="GO:0006354">
    <property type="term" value="P:DNA-templated transcription elongation"/>
    <property type="evidence" value="ECO:0007669"/>
    <property type="project" value="InterPro"/>
</dbReference>
<accession>A0A938XDI6</accession>
<evidence type="ECO:0000259" key="2">
    <source>
        <dbReference type="Pfam" id="PF02357"/>
    </source>
</evidence>
<protein>
    <recommendedName>
        <fullName evidence="2">NusG-like N-terminal domain-containing protein</fullName>
    </recommendedName>
</protein>
<evidence type="ECO:0000313" key="4">
    <source>
        <dbReference type="Proteomes" id="UP000705508"/>
    </source>
</evidence>
<dbReference type="Proteomes" id="UP000705508">
    <property type="component" value="Unassembled WGS sequence"/>
</dbReference>
<dbReference type="SUPFAM" id="SSF82679">
    <property type="entry name" value="N-utilization substance G protein NusG, N-terminal domain"/>
    <property type="match status" value="1"/>
</dbReference>
<reference evidence="3" key="1">
    <citation type="submission" date="2020-08" db="EMBL/GenBank/DDBJ databases">
        <authorList>
            <person name="Cejkova D."/>
            <person name="Kubasova T."/>
            <person name="Jahodarova E."/>
            <person name="Rychlik I."/>
        </authorList>
    </citation>
    <scope>NUCLEOTIDE SEQUENCE</scope>
    <source>
        <strain evidence="3">An582</strain>
    </source>
</reference>
<sequence>MWYVIQTRTGDEEKLAHMIRELVPRDQYTECFYIKMESARKSEDRWEIYLCPMFPGYLFVDTDTPKDMYFDLKKVPKLTKLLKEEGEIFLPVSEEEQKFLEDIQSEGHIVRRSLVQVDDEKQIISAEGAVGRYLKNVVRQRVRKRYVLIERELLGEKRTIKFGIRLEEDQLMDV</sequence>
<feature type="domain" description="NusG-like N-terminal" evidence="2">
    <location>
        <begin position="2"/>
        <end position="97"/>
    </location>
</feature>
<proteinExistence type="predicted"/>
<reference evidence="3" key="2">
    <citation type="journal article" date="2021" name="Sci. Rep.">
        <title>The distribution of antibiotic resistance genes in chicken gut microbiota commensals.</title>
        <authorList>
            <person name="Juricova H."/>
            <person name="Matiasovicova J."/>
            <person name="Kubasova T."/>
            <person name="Cejkova D."/>
            <person name="Rychlik I."/>
        </authorList>
    </citation>
    <scope>NUCLEOTIDE SEQUENCE</scope>
    <source>
        <strain evidence="3">An582</strain>
    </source>
</reference>
<dbReference type="EMBL" id="JACJKS010000013">
    <property type="protein sequence ID" value="MBM6948860.1"/>
    <property type="molecule type" value="Genomic_DNA"/>
</dbReference>
<evidence type="ECO:0000256" key="1">
    <source>
        <dbReference type="ARBA" id="ARBA00023163"/>
    </source>
</evidence>